<dbReference type="KEGG" id="fper:ACH24_01405"/>
<dbReference type="Pfam" id="PF00293">
    <property type="entry name" value="NUDIX"/>
    <property type="match status" value="1"/>
</dbReference>
<protein>
    <submittedName>
        <fullName evidence="7">ADP-ribose pyrophosphatase</fullName>
    </submittedName>
</protein>
<name>A0AAC8VD59_9GAMM</name>
<sequence>MYDISVFIGRFQPFHKGHLHNILVALQNSKKIIINVGSCFNAPNIKNPFSFEQRKQMIESDLQITGIDLDIVVIEPLADYFYQEQKWHDELRKNVYKHAKNNNSIAIVGHIKDSSSYYMKSFPEWGYIAVDNYKNLNATEFRQKFYKGIILKQYMCSSDPKLGTYNFLIEFMATKAYKELIAENKYVIECRKLWQNVPFKPNFVTVDALVIVNDHILMVQRKAFPGKGLWALPGGFLECDETISQAIIRELFEETNISLTQEQLTIAKRCEKVFDYPDRSIRGRTISHVGLFVFDQWPILPEINATDDAKAAKWMALDSIIENIYDKMLEDYYQIITILLEECGKKL</sequence>
<dbReference type="InterPro" id="IPR014729">
    <property type="entry name" value="Rossmann-like_a/b/a_fold"/>
</dbReference>
<dbReference type="AlphaFoldDB" id="A0AAC8VD59"/>
<dbReference type="PANTHER" id="PTHR21342:SF0">
    <property type="entry name" value="BIFUNCTIONAL NMN ADENYLYLTRANSFERASE_NUDIX HYDROLASE"/>
    <property type="match status" value="1"/>
</dbReference>
<evidence type="ECO:0000256" key="5">
    <source>
        <dbReference type="RuleBase" id="RU003476"/>
    </source>
</evidence>
<reference evidence="7 8" key="1">
    <citation type="journal article" date="2016" name="Int. J. Syst. Evol. Microbiol.">
        <title>Reclassification of Wolbachia persica as Francisella persica comb. nov. and emended description of the family Francisellaceae.</title>
        <authorList>
            <person name="Larson M.A."/>
            <person name="Nalbantoglu U."/>
            <person name="Sayood K."/>
            <person name="Zentz E.B."/>
            <person name="Cer R.Z."/>
            <person name="Iwen P.C."/>
            <person name="Francesconi S.C."/>
            <person name="Bishop-Lilly K.A."/>
            <person name="Mokashi V.P."/>
            <person name="Sjostedt A."/>
            <person name="Hinrichs S.H."/>
        </authorList>
    </citation>
    <scope>NUCLEOTIDE SEQUENCE [LARGE SCALE GENOMIC DNA]</scope>
    <source>
        <strain evidence="7 8">FSC845</strain>
    </source>
</reference>
<evidence type="ECO:0000256" key="1">
    <source>
        <dbReference type="ARBA" id="ARBA00001946"/>
    </source>
</evidence>
<keyword evidence="8" id="KW-1185">Reference proteome</keyword>
<keyword evidence="3" id="KW-0548">Nucleotidyltransferase</keyword>
<dbReference type="Proteomes" id="UP000242800">
    <property type="component" value="Chromosome"/>
</dbReference>
<dbReference type="NCBIfam" id="NF003785">
    <property type="entry name" value="PRK05379.1-1"/>
    <property type="match status" value="1"/>
</dbReference>
<dbReference type="CDD" id="cd02168">
    <property type="entry name" value="NMNAT_Nudix"/>
    <property type="match status" value="1"/>
</dbReference>
<dbReference type="SUPFAM" id="SSF55811">
    <property type="entry name" value="Nudix"/>
    <property type="match status" value="1"/>
</dbReference>
<keyword evidence="2" id="KW-0808">Transferase</keyword>
<dbReference type="InterPro" id="IPR000086">
    <property type="entry name" value="NUDIX_hydrolase_dom"/>
</dbReference>
<accession>A0AAC8VD59</accession>
<dbReference type="SUPFAM" id="SSF52374">
    <property type="entry name" value="Nucleotidylyl transferase"/>
    <property type="match status" value="1"/>
</dbReference>
<dbReference type="GO" id="GO:0016779">
    <property type="term" value="F:nucleotidyltransferase activity"/>
    <property type="evidence" value="ECO:0007669"/>
    <property type="project" value="UniProtKB-KW"/>
</dbReference>
<dbReference type="Gene3D" id="3.40.50.620">
    <property type="entry name" value="HUPs"/>
    <property type="match status" value="1"/>
</dbReference>
<evidence type="ECO:0000313" key="8">
    <source>
        <dbReference type="Proteomes" id="UP000242800"/>
    </source>
</evidence>
<dbReference type="PRINTS" id="PR00502">
    <property type="entry name" value="NUDIXFAMILY"/>
</dbReference>
<comment type="cofactor">
    <cofactor evidence="1">
        <name>Mg(2+)</name>
        <dbReference type="ChEBI" id="CHEBI:18420"/>
    </cofactor>
</comment>
<comment type="similarity">
    <text evidence="5">Belongs to the Nudix hydrolase family.</text>
</comment>
<gene>
    <name evidence="7" type="ORF">ACH24_01405</name>
</gene>
<dbReference type="CDD" id="cd18873">
    <property type="entry name" value="NUDIX_NadM_like"/>
    <property type="match status" value="1"/>
</dbReference>
<organism evidence="7 8">
    <name type="scientific">Francisella persica ATCC VR-331</name>
    <dbReference type="NCBI Taxonomy" id="1086726"/>
    <lineage>
        <taxon>Bacteria</taxon>
        <taxon>Pseudomonadati</taxon>
        <taxon>Pseudomonadota</taxon>
        <taxon>Gammaproteobacteria</taxon>
        <taxon>Thiotrichales</taxon>
        <taxon>Francisellaceae</taxon>
        <taxon>Francisella</taxon>
    </lineage>
</organism>
<feature type="domain" description="Nudix hydrolase" evidence="6">
    <location>
        <begin position="201"/>
        <end position="342"/>
    </location>
</feature>
<dbReference type="PROSITE" id="PS00893">
    <property type="entry name" value="NUDIX_BOX"/>
    <property type="match status" value="1"/>
</dbReference>
<evidence type="ECO:0000256" key="2">
    <source>
        <dbReference type="ARBA" id="ARBA00022679"/>
    </source>
</evidence>
<dbReference type="PANTHER" id="PTHR21342">
    <property type="entry name" value="PHOSPHOPANTETHEINE ADENYLYLTRANSFERASE"/>
    <property type="match status" value="1"/>
</dbReference>
<dbReference type="NCBIfam" id="TIGR00125">
    <property type="entry name" value="cyt_tran_rel"/>
    <property type="match status" value="1"/>
</dbReference>
<evidence type="ECO:0000256" key="4">
    <source>
        <dbReference type="ARBA" id="ARBA00022801"/>
    </source>
</evidence>
<dbReference type="Gene3D" id="3.90.79.10">
    <property type="entry name" value="Nucleoside Triphosphate Pyrophosphohydrolase"/>
    <property type="match status" value="1"/>
</dbReference>
<dbReference type="InterPro" id="IPR004821">
    <property type="entry name" value="Cyt_trans-like"/>
</dbReference>
<evidence type="ECO:0000313" key="7">
    <source>
        <dbReference type="EMBL" id="ALB01446.1"/>
    </source>
</evidence>
<evidence type="ECO:0000256" key="3">
    <source>
        <dbReference type="ARBA" id="ARBA00022695"/>
    </source>
</evidence>
<dbReference type="InterPro" id="IPR020476">
    <property type="entry name" value="Nudix_hydrolase"/>
</dbReference>
<evidence type="ECO:0000259" key="6">
    <source>
        <dbReference type="PROSITE" id="PS51462"/>
    </source>
</evidence>
<dbReference type="InterPro" id="IPR041750">
    <property type="entry name" value="NMNAT_Nudix"/>
</dbReference>
<dbReference type="InterPro" id="IPR015797">
    <property type="entry name" value="NUDIX_hydrolase-like_dom_sf"/>
</dbReference>
<dbReference type="Pfam" id="PF01467">
    <property type="entry name" value="CTP_transf_like"/>
    <property type="match status" value="1"/>
</dbReference>
<dbReference type="RefSeq" id="WP_064460860.1">
    <property type="nucleotide sequence ID" value="NZ_CP012505.1"/>
</dbReference>
<proteinExistence type="inferred from homology"/>
<dbReference type="InterPro" id="IPR020084">
    <property type="entry name" value="NUDIX_hydrolase_CS"/>
</dbReference>
<dbReference type="GO" id="GO:0016787">
    <property type="term" value="F:hydrolase activity"/>
    <property type="evidence" value="ECO:0007669"/>
    <property type="project" value="UniProtKB-KW"/>
</dbReference>
<keyword evidence="4 5" id="KW-0378">Hydrolase</keyword>
<dbReference type="PROSITE" id="PS51462">
    <property type="entry name" value="NUDIX"/>
    <property type="match status" value="1"/>
</dbReference>
<dbReference type="EMBL" id="CP012505">
    <property type="protein sequence ID" value="ALB01446.1"/>
    <property type="molecule type" value="Genomic_DNA"/>
</dbReference>